<protein>
    <submittedName>
        <fullName evidence="8">Winged helix-turn-helix transcriptional regulator</fullName>
    </submittedName>
</protein>
<feature type="domain" description="RNA polymerase sigma-70 region 4" evidence="7">
    <location>
        <begin position="36"/>
        <end position="68"/>
    </location>
</feature>
<feature type="domain" description="Sugar-binding" evidence="6">
    <location>
        <begin position="85"/>
        <end position="327"/>
    </location>
</feature>
<dbReference type="InterPro" id="IPR051054">
    <property type="entry name" value="SorC_transcr_regulators"/>
</dbReference>
<comment type="caution">
    <text evidence="8">The sequence shown here is derived from an EMBL/GenBank/DDBJ whole genome shotgun (WGS) entry which is preliminary data.</text>
</comment>
<dbReference type="InterPro" id="IPR037171">
    <property type="entry name" value="NagB/RpiA_transferase-like"/>
</dbReference>
<dbReference type="SUPFAM" id="SSF100950">
    <property type="entry name" value="NagB/RpiA/CoA transferase-like"/>
    <property type="match status" value="1"/>
</dbReference>
<gene>
    <name evidence="8" type="ORF">DTO57_13880</name>
</gene>
<evidence type="ECO:0000256" key="4">
    <source>
        <dbReference type="ARBA" id="ARBA00023163"/>
    </source>
</evidence>
<feature type="compositionally biased region" description="Pro residues" evidence="5">
    <location>
        <begin position="1"/>
        <end position="13"/>
    </location>
</feature>
<evidence type="ECO:0000256" key="1">
    <source>
        <dbReference type="ARBA" id="ARBA00010466"/>
    </source>
</evidence>
<dbReference type="GO" id="GO:0030246">
    <property type="term" value="F:carbohydrate binding"/>
    <property type="evidence" value="ECO:0007669"/>
    <property type="project" value="InterPro"/>
</dbReference>
<organism evidence="8 9">
    <name type="scientific">Microbacterium sorbitolivorans</name>
    <dbReference type="NCBI Taxonomy" id="1867410"/>
    <lineage>
        <taxon>Bacteria</taxon>
        <taxon>Bacillati</taxon>
        <taxon>Actinomycetota</taxon>
        <taxon>Actinomycetes</taxon>
        <taxon>Micrococcales</taxon>
        <taxon>Microbacteriaceae</taxon>
        <taxon>Microbacterium</taxon>
    </lineage>
</organism>
<dbReference type="PANTHER" id="PTHR34294:SF1">
    <property type="entry name" value="TRANSCRIPTIONAL REGULATOR LSRR"/>
    <property type="match status" value="1"/>
</dbReference>
<evidence type="ECO:0000259" key="6">
    <source>
        <dbReference type="Pfam" id="PF04198"/>
    </source>
</evidence>
<evidence type="ECO:0000313" key="9">
    <source>
        <dbReference type="Proteomes" id="UP000253508"/>
    </source>
</evidence>
<evidence type="ECO:0000256" key="2">
    <source>
        <dbReference type="ARBA" id="ARBA00023015"/>
    </source>
</evidence>
<dbReference type="Gene3D" id="3.40.50.1360">
    <property type="match status" value="1"/>
</dbReference>
<dbReference type="OrthoDB" id="186585at2"/>
<dbReference type="GO" id="GO:0003677">
    <property type="term" value="F:DNA binding"/>
    <property type="evidence" value="ECO:0007669"/>
    <property type="project" value="UniProtKB-KW"/>
</dbReference>
<dbReference type="InterPro" id="IPR036388">
    <property type="entry name" value="WH-like_DNA-bd_sf"/>
</dbReference>
<proteinExistence type="inferred from homology"/>
<keyword evidence="4" id="KW-0804">Transcription</keyword>
<dbReference type="Pfam" id="PF04545">
    <property type="entry name" value="Sigma70_r4"/>
    <property type="match status" value="1"/>
</dbReference>
<feature type="region of interest" description="Disordered" evidence="5">
    <location>
        <begin position="1"/>
        <end position="23"/>
    </location>
</feature>
<dbReference type="GO" id="GO:0003700">
    <property type="term" value="F:DNA-binding transcription factor activity"/>
    <property type="evidence" value="ECO:0007669"/>
    <property type="project" value="InterPro"/>
</dbReference>
<accession>A0A367XT14</accession>
<dbReference type="PANTHER" id="PTHR34294">
    <property type="entry name" value="TRANSCRIPTIONAL REGULATOR-RELATED"/>
    <property type="match status" value="1"/>
</dbReference>
<keyword evidence="2" id="KW-0805">Transcription regulation</keyword>
<dbReference type="CDD" id="cd00093">
    <property type="entry name" value="HTH_XRE"/>
    <property type="match status" value="1"/>
</dbReference>
<evidence type="ECO:0000256" key="3">
    <source>
        <dbReference type="ARBA" id="ARBA00023125"/>
    </source>
</evidence>
<dbReference type="Pfam" id="PF04198">
    <property type="entry name" value="Sugar-bind"/>
    <property type="match status" value="1"/>
</dbReference>
<keyword evidence="9" id="KW-1185">Reference proteome</keyword>
<reference evidence="8 9" key="1">
    <citation type="submission" date="2018-07" db="EMBL/GenBank/DDBJ databases">
        <title>Microbacterium endoborsara sp. nov., a novel actinobacterium isolated from Borszczowia aralocaspica.</title>
        <authorList>
            <person name="An D."/>
        </authorList>
    </citation>
    <scope>NUCLEOTIDE SEQUENCE [LARGE SCALE GENOMIC DNA]</scope>
    <source>
        <strain evidence="8 9">C1.15228</strain>
    </source>
</reference>
<dbReference type="InterPro" id="IPR007324">
    <property type="entry name" value="Sugar-bd_dom_put"/>
</dbReference>
<evidence type="ECO:0000256" key="5">
    <source>
        <dbReference type="SAM" id="MobiDB-lite"/>
    </source>
</evidence>
<evidence type="ECO:0000313" key="8">
    <source>
        <dbReference type="EMBL" id="RCK56773.1"/>
    </source>
</evidence>
<dbReference type="EMBL" id="QORO01000007">
    <property type="protein sequence ID" value="RCK56773.1"/>
    <property type="molecule type" value="Genomic_DNA"/>
</dbReference>
<dbReference type="Gene3D" id="1.10.10.10">
    <property type="entry name" value="Winged helix-like DNA-binding domain superfamily/Winged helix DNA-binding domain"/>
    <property type="match status" value="1"/>
</dbReference>
<name>A0A367XT14_9MICO</name>
<dbReference type="InterPro" id="IPR001387">
    <property type="entry name" value="Cro/C1-type_HTH"/>
</dbReference>
<sequence>MPAPASVPEPPLSRTPTASDAARSRFPLEQVHQAARMYYLEDATQASIADRLGVSRPTVSRLLADARRAGIVRIEVLDPFIDTSKQLATELRDALGLNAVYLAPITHPSTLGADLAAPVSEAVRAMHLTAGDALLISSGQTTYELAQHGMPALPGIQIAPTVGGYADPLPQFQTNEITRIAAQESGAFPAFLFTQALPSAQMRRSLLQDPAFQHVSGLWERATGALLGIGAATPTRAVLASGIPADDRAFDRSVGDVCLNFFATDGQEIEFPGSDLIVRTPPELLRNIPHAVGVAVGTHKVSSITGAVRGGLINELVTDSATARAILDAL</sequence>
<evidence type="ECO:0000259" key="7">
    <source>
        <dbReference type="Pfam" id="PF04545"/>
    </source>
</evidence>
<dbReference type="Proteomes" id="UP000253508">
    <property type="component" value="Unassembled WGS sequence"/>
</dbReference>
<comment type="similarity">
    <text evidence="1">Belongs to the SorC transcriptional regulatory family.</text>
</comment>
<dbReference type="InterPro" id="IPR007630">
    <property type="entry name" value="RNA_pol_sigma70_r4"/>
</dbReference>
<keyword evidence="3" id="KW-0238">DNA-binding</keyword>
<dbReference type="AlphaFoldDB" id="A0A367XT14"/>
<dbReference type="GO" id="GO:0006352">
    <property type="term" value="P:DNA-templated transcription initiation"/>
    <property type="evidence" value="ECO:0007669"/>
    <property type="project" value="InterPro"/>
</dbReference>